<evidence type="ECO:0000313" key="3">
    <source>
        <dbReference type="Proteomes" id="UP000886787"/>
    </source>
</evidence>
<reference evidence="2" key="2">
    <citation type="journal article" date="2021" name="PeerJ">
        <title>Extensive microbial diversity within the chicken gut microbiome revealed by metagenomics and culture.</title>
        <authorList>
            <person name="Gilroy R."/>
            <person name="Ravi A."/>
            <person name="Getino M."/>
            <person name="Pursley I."/>
            <person name="Horton D.L."/>
            <person name="Alikhan N.F."/>
            <person name="Baker D."/>
            <person name="Gharbi K."/>
            <person name="Hall N."/>
            <person name="Watson M."/>
            <person name="Adriaenssens E.M."/>
            <person name="Foster-Nyarko E."/>
            <person name="Jarju S."/>
            <person name="Secka A."/>
            <person name="Antonio M."/>
            <person name="Oren A."/>
            <person name="Chaudhuri R.R."/>
            <person name="La Ragione R."/>
            <person name="Hildebrand F."/>
            <person name="Pallen M.J."/>
        </authorList>
    </citation>
    <scope>NUCLEOTIDE SEQUENCE</scope>
    <source>
        <strain evidence="2">ChiSjej1B19-3389</strain>
    </source>
</reference>
<evidence type="ECO:0000256" key="1">
    <source>
        <dbReference type="SAM" id="Phobius"/>
    </source>
</evidence>
<proteinExistence type="predicted"/>
<accession>A0A9D0ZIT0</accession>
<name>A0A9D0ZIT0_9FIRM</name>
<feature type="transmembrane region" description="Helical" evidence="1">
    <location>
        <begin position="6"/>
        <end position="24"/>
    </location>
</feature>
<dbReference type="EMBL" id="DVFW01000018">
    <property type="protein sequence ID" value="HIQ80206.1"/>
    <property type="molecule type" value="Genomic_DNA"/>
</dbReference>
<feature type="transmembrane region" description="Helical" evidence="1">
    <location>
        <begin position="62"/>
        <end position="85"/>
    </location>
</feature>
<keyword evidence="1" id="KW-1133">Transmembrane helix</keyword>
<dbReference type="Pfam" id="PF07441">
    <property type="entry name" value="BofA"/>
    <property type="match status" value="1"/>
</dbReference>
<feature type="transmembrane region" description="Helical" evidence="1">
    <location>
        <begin position="36"/>
        <end position="56"/>
    </location>
</feature>
<dbReference type="InterPro" id="IPR010001">
    <property type="entry name" value="BofA"/>
</dbReference>
<comment type="caution">
    <text evidence="2">The sequence shown here is derived from an EMBL/GenBank/DDBJ whole genome shotgun (WGS) entry which is preliminary data.</text>
</comment>
<keyword evidence="1" id="KW-0812">Transmembrane</keyword>
<gene>
    <name evidence="2" type="ORF">IAD32_02850</name>
</gene>
<organism evidence="2 3">
    <name type="scientific">Candidatus Scatavimonas merdigallinarum</name>
    <dbReference type="NCBI Taxonomy" id="2840914"/>
    <lineage>
        <taxon>Bacteria</taxon>
        <taxon>Bacillati</taxon>
        <taxon>Bacillota</taxon>
        <taxon>Clostridia</taxon>
        <taxon>Eubacteriales</taxon>
        <taxon>Oscillospiraceae</taxon>
        <taxon>Oscillospiraceae incertae sedis</taxon>
        <taxon>Candidatus Scatavimonas</taxon>
    </lineage>
</organism>
<sequence length="86" mass="9083">MPQWVVWAVLGGTFFIFLLVQVFSGSKKPLRKAVGTMALGLCAMLAVNLSAFFTGVSLPVSTLSLCVASIGGIPGVTLMLVLNMFF</sequence>
<reference evidence="2" key="1">
    <citation type="submission" date="2020-10" db="EMBL/GenBank/DDBJ databases">
        <authorList>
            <person name="Gilroy R."/>
        </authorList>
    </citation>
    <scope>NUCLEOTIDE SEQUENCE</scope>
    <source>
        <strain evidence="2">ChiSjej1B19-3389</strain>
    </source>
</reference>
<dbReference type="Proteomes" id="UP000886787">
    <property type="component" value="Unassembled WGS sequence"/>
</dbReference>
<evidence type="ECO:0000313" key="2">
    <source>
        <dbReference type="EMBL" id="HIQ80206.1"/>
    </source>
</evidence>
<dbReference type="AlphaFoldDB" id="A0A9D0ZIT0"/>
<keyword evidence="1" id="KW-0472">Membrane</keyword>
<protein>
    <submittedName>
        <fullName evidence="2">Pro-sigmaK processing inhibitor BofA family protein</fullName>
    </submittedName>
</protein>